<feature type="chain" id="PRO_5043575350" evidence="2">
    <location>
        <begin position="25"/>
        <end position="913"/>
    </location>
</feature>
<evidence type="ECO:0000256" key="2">
    <source>
        <dbReference type="SAM" id="SignalP"/>
    </source>
</evidence>
<sequence>MAMAAKGYWWWILVWGLLIQETLSQRHRGYFILRVVSVNNPKGPFKASNNFLITAPSTSSHPLAIRQNPATTCPTKPTAIYSPSSIWLADWRIPATSSLTPSSTSTSAFSFFTRAKMAMEDVKTPLLRSLSRKTRSLVWGYLSADEETAKEGRVGLLEVPDGSRSLEGFRGDETVVDLEGVGSAESMRFLHDPADLSAGSPNLQPNLTPPVSGSWVTGTLDPSINSGQAYFTACEPTTANAGTYHLFRTGVPKQTRSENFFQLFYSSCEDVYIHAERVADEFICYRWDMARERDVAGFADLGEKRLFTLYHNSVAPSIPIVITPEVDTPSQSTTPNSESPNDNANKNNNLNTNRPVPNMNTHYIPITRKTSQASNVAERTISSITAVEDLLTEEDGNDATSFAEGLQDFMGAGRGTPTFGSTENSVGSGSREGMELPDEVNILPVSGNMVTPGLLNNRISAGGGIADRNRLGVPLMTNVGGPPRKESTQIPDPYNRLYPYLPFFDSKPQQVDNSQGMDERSGASSNIARSRPPGLVTSNPLLSVPRSKGSLPFIAEPKGPGLVGLKEGERKRESLVLPGIMGMRSGSIPSITSGNSIPNTGDWNKRRNTRGYQSISGVDVNALLPNIKGNSDKRADTNNGIKMLPLTEIEEDDAIVETPGFPSTQRKPTVRGSPMDMYITSDNLGFPVVMERSSKPTVEKIGITGLNPSNWAKGSNGYADMGNLPEGLKRRVRNRGGSIPASPRGSIPGSPKGLQKIVNPSARGKGVKGGVSTTPKSPGTRTPSPPSALRGSKEAGNLGINTPRPRTPSPTSSGPKNTGRRSPSSPAINVTVTRDNVMKVGNEANGKRKVREKVEVNSRRVIEDRKKESTIPRFKSSKDFVKWLKENRSGDGATSGENRKLVGAAAVVIDAGS</sequence>
<gene>
    <name evidence="3" type="ORF">TWF481_011651</name>
</gene>
<feature type="region of interest" description="Disordered" evidence="1">
    <location>
        <begin position="509"/>
        <end position="542"/>
    </location>
</feature>
<evidence type="ECO:0000256" key="1">
    <source>
        <dbReference type="SAM" id="MobiDB-lite"/>
    </source>
</evidence>
<feature type="region of interest" description="Disordered" evidence="1">
    <location>
        <begin position="410"/>
        <end position="434"/>
    </location>
</feature>
<feature type="region of interest" description="Disordered" evidence="1">
    <location>
        <begin position="325"/>
        <end position="358"/>
    </location>
</feature>
<feature type="compositionally biased region" description="Polar residues" evidence="1">
    <location>
        <begin position="771"/>
        <end position="782"/>
    </location>
</feature>
<feature type="compositionally biased region" description="Low complexity" evidence="1">
    <location>
        <begin position="336"/>
        <end position="358"/>
    </location>
</feature>
<proteinExistence type="predicted"/>
<reference evidence="3 4" key="1">
    <citation type="submission" date="2023-08" db="EMBL/GenBank/DDBJ databases">
        <authorList>
            <person name="Palmer J.M."/>
        </authorList>
    </citation>
    <scope>NUCLEOTIDE SEQUENCE [LARGE SCALE GENOMIC DNA]</scope>
    <source>
        <strain evidence="3 4">TWF481</strain>
    </source>
</reference>
<dbReference type="AlphaFoldDB" id="A0AAV9W0C4"/>
<evidence type="ECO:0000313" key="4">
    <source>
        <dbReference type="Proteomes" id="UP001370758"/>
    </source>
</evidence>
<dbReference type="EMBL" id="JAVHJL010000008">
    <property type="protein sequence ID" value="KAK6499082.1"/>
    <property type="molecule type" value="Genomic_DNA"/>
</dbReference>
<feature type="compositionally biased region" description="Polar residues" evidence="1">
    <location>
        <begin position="814"/>
        <end position="832"/>
    </location>
</feature>
<feature type="region of interest" description="Disordered" evidence="1">
    <location>
        <begin position="733"/>
        <end position="832"/>
    </location>
</feature>
<accession>A0AAV9W0C4</accession>
<keyword evidence="4" id="KW-1185">Reference proteome</keyword>
<protein>
    <submittedName>
        <fullName evidence="3">Uncharacterized protein</fullName>
    </submittedName>
</protein>
<organism evidence="3 4">
    <name type="scientific">Arthrobotrys musiformis</name>
    <dbReference type="NCBI Taxonomy" id="47236"/>
    <lineage>
        <taxon>Eukaryota</taxon>
        <taxon>Fungi</taxon>
        <taxon>Dikarya</taxon>
        <taxon>Ascomycota</taxon>
        <taxon>Pezizomycotina</taxon>
        <taxon>Orbiliomycetes</taxon>
        <taxon>Orbiliales</taxon>
        <taxon>Orbiliaceae</taxon>
        <taxon>Arthrobotrys</taxon>
    </lineage>
</organism>
<dbReference type="Proteomes" id="UP001370758">
    <property type="component" value="Unassembled WGS sequence"/>
</dbReference>
<keyword evidence="2" id="KW-0732">Signal</keyword>
<feature type="compositionally biased region" description="Polar residues" evidence="1">
    <location>
        <begin position="509"/>
        <end position="528"/>
    </location>
</feature>
<evidence type="ECO:0000313" key="3">
    <source>
        <dbReference type="EMBL" id="KAK6499082.1"/>
    </source>
</evidence>
<comment type="caution">
    <text evidence="3">The sequence shown here is derived from an EMBL/GenBank/DDBJ whole genome shotgun (WGS) entry which is preliminary data.</text>
</comment>
<feature type="compositionally biased region" description="Polar residues" evidence="1">
    <location>
        <begin position="418"/>
        <end position="428"/>
    </location>
</feature>
<name>A0AAV9W0C4_9PEZI</name>
<feature type="signal peptide" evidence="2">
    <location>
        <begin position="1"/>
        <end position="24"/>
    </location>
</feature>